<name>A0A0S4J5Z3_BODSA</name>
<accession>A0A0S4J5Z3</accession>
<evidence type="ECO:0000313" key="4">
    <source>
        <dbReference type="EMBL" id="CUG84700.1"/>
    </source>
</evidence>
<evidence type="ECO:0000313" key="5">
    <source>
        <dbReference type="Proteomes" id="UP000051952"/>
    </source>
</evidence>
<feature type="domain" description="CCDC92/74 N-terminal" evidence="3">
    <location>
        <begin position="17"/>
        <end position="51"/>
    </location>
</feature>
<evidence type="ECO:0000259" key="3">
    <source>
        <dbReference type="Pfam" id="PF14916"/>
    </source>
</evidence>
<organism evidence="4 5">
    <name type="scientific">Bodo saltans</name>
    <name type="common">Flagellated protozoan</name>
    <dbReference type="NCBI Taxonomy" id="75058"/>
    <lineage>
        <taxon>Eukaryota</taxon>
        <taxon>Discoba</taxon>
        <taxon>Euglenozoa</taxon>
        <taxon>Kinetoplastea</taxon>
        <taxon>Metakinetoplastina</taxon>
        <taxon>Eubodonida</taxon>
        <taxon>Bodonidae</taxon>
        <taxon>Bodo</taxon>
    </lineage>
</organism>
<gene>
    <name evidence="4" type="ORF">BSAL_88880</name>
</gene>
<dbReference type="InterPro" id="IPR039496">
    <property type="entry name" value="CCDC92/74_N"/>
</dbReference>
<protein>
    <recommendedName>
        <fullName evidence="3">CCDC92/74 N-terminal domain-containing protein</fullName>
    </recommendedName>
</protein>
<dbReference type="AlphaFoldDB" id="A0A0S4J5Z3"/>
<feature type="coiled-coil region" evidence="1">
    <location>
        <begin position="16"/>
        <end position="43"/>
    </location>
</feature>
<evidence type="ECO:0000256" key="2">
    <source>
        <dbReference type="SAM" id="MobiDB-lite"/>
    </source>
</evidence>
<evidence type="ECO:0000256" key="1">
    <source>
        <dbReference type="SAM" id="Coils"/>
    </source>
</evidence>
<dbReference type="VEuPathDB" id="TriTrypDB:BSAL_88880"/>
<dbReference type="EMBL" id="CYKH01001126">
    <property type="protein sequence ID" value="CUG84700.1"/>
    <property type="molecule type" value="Genomic_DNA"/>
</dbReference>
<dbReference type="Pfam" id="PF14916">
    <property type="entry name" value="CCDC92"/>
    <property type="match status" value="1"/>
</dbReference>
<keyword evidence="1" id="KW-0175">Coiled coil</keyword>
<feature type="region of interest" description="Disordered" evidence="2">
    <location>
        <begin position="86"/>
        <end position="105"/>
    </location>
</feature>
<reference evidence="5" key="1">
    <citation type="submission" date="2015-09" db="EMBL/GenBank/DDBJ databases">
        <authorList>
            <consortium name="Pathogen Informatics"/>
        </authorList>
    </citation>
    <scope>NUCLEOTIDE SEQUENCE [LARGE SCALE GENOMIC DNA]</scope>
    <source>
        <strain evidence="5">Lake Konstanz</strain>
    </source>
</reference>
<dbReference type="Proteomes" id="UP000051952">
    <property type="component" value="Unassembled WGS sequence"/>
</dbReference>
<keyword evidence="5" id="KW-1185">Reference proteome</keyword>
<sequence>MDEVANYWKQVAVASTQQHEQIIEGQREEIQALQKRCQELQYECTMMKASNAMDFRDFCLANATPNGQVPLSCIVNFLNSASDGLVPPLDNKRKRQREQRVVPPSPVSRAVQRLLFLNRTPVREGDFDDLKLRLPNFAV</sequence>
<dbReference type="OrthoDB" id="247728at2759"/>
<proteinExistence type="predicted"/>